<dbReference type="Gene3D" id="1.20.1250.20">
    <property type="entry name" value="MFS general substrate transporter like domains"/>
    <property type="match status" value="1"/>
</dbReference>
<keyword evidence="5 7" id="KW-1133">Transmembrane helix</keyword>
<evidence type="ECO:0000313" key="9">
    <source>
        <dbReference type="EMBL" id="CAK8997794.1"/>
    </source>
</evidence>
<evidence type="ECO:0000313" key="10">
    <source>
        <dbReference type="Proteomes" id="UP001642484"/>
    </source>
</evidence>
<dbReference type="InterPro" id="IPR011701">
    <property type="entry name" value="MFS"/>
</dbReference>
<keyword evidence="10" id="KW-1185">Reference proteome</keyword>
<evidence type="ECO:0000256" key="7">
    <source>
        <dbReference type="SAM" id="Phobius"/>
    </source>
</evidence>
<dbReference type="PANTHER" id="PTHR43414:SF6">
    <property type="entry name" value="MULTIDRUG RESISTANCE PROTEIN MDTG"/>
    <property type="match status" value="1"/>
</dbReference>
<feature type="transmembrane region" description="Helical" evidence="7">
    <location>
        <begin position="428"/>
        <end position="449"/>
    </location>
</feature>
<feature type="transmembrane region" description="Helical" evidence="7">
    <location>
        <begin position="121"/>
        <end position="139"/>
    </location>
</feature>
<dbReference type="SUPFAM" id="SSF103473">
    <property type="entry name" value="MFS general substrate transporter"/>
    <property type="match status" value="1"/>
</dbReference>
<evidence type="ECO:0000259" key="8">
    <source>
        <dbReference type="PROSITE" id="PS50850"/>
    </source>
</evidence>
<dbReference type="PRINTS" id="PR01035">
    <property type="entry name" value="TCRTETA"/>
</dbReference>
<dbReference type="InterPro" id="IPR020846">
    <property type="entry name" value="MFS_dom"/>
</dbReference>
<keyword evidence="6 7" id="KW-0472">Membrane</keyword>
<evidence type="ECO:0000256" key="6">
    <source>
        <dbReference type="ARBA" id="ARBA00023136"/>
    </source>
</evidence>
<evidence type="ECO:0000256" key="3">
    <source>
        <dbReference type="ARBA" id="ARBA00022475"/>
    </source>
</evidence>
<feature type="transmembrane region" description="Helical" evidence="7">
    <location>
        <begin position="334"/>
        <end position="355"/>
    </location>
</feature>
<proteinExistence type="predicted"/>
<keyword evidence="4 7" id="KW-0812">Transmembrane</keyword>
<accession>A0ABP0I8Z9</accession>
<evidence type="ECO:0000256" key="1">
    <source>
        <dbReference type="ARBA" id="ARBA00004651"/>
    </source>
</evidence>
<evidence type="ECO:0000256" key="5">
    <source>
        <dbReference type="ARBA" id="ARBA00022989"/>
    </source>
</evidence>
<dbReference type="PANTHER" id="PTHR43414">
    <property type="entry name" value="MULTIDRUG RESISTANCE PROTEIN MDTG"/>
    <property type="match status" value="1"/>
</dbReference>
<feature type="transmembrane region" description="Helical" evidence="7">
    <location>
        <begin position="461"/>
        <end position="480"/>
    </location>
</feature>
<feature type="transmembrane region" description="Helical" evidence="7">
    <location>
        <begin position="211"/>
        <end position="232"/>
    </location>
</feature>
<dbReference type="Proteomes" id="UP001642484">
    <property type="component" value="Unassembled WGS sequence"/>
</dbReference>
<dbReference type="EMBL" id="CAXAMN010002113">
    <property type="protein sequence ID" value="CAK8997794.1"/>
    <property type="molecule type" value="Genomic_DNA"/>
</dbReference>
<dbReference type="PROSITE" id="PS00216">
    <property type="entry name" value="SUGAR_TRANSPORT_1"/>
    <property type="match status" value="1"/>
</dbReference>
<dbReference type="InterPro" id="IPR036259">
    <property type="entry name" value="MFS_trans_sf"/>
</dbReference>
<feature type="transmembrane region" description="Helical" evidence="7">
    <location>
        <begin position="403"/>
        <end position="422"/>
    </location>
</feature>
<name>A0ABP0I8Z9_9DINO</name>
<feature type="transmembrane region" description="Helical" evidence="7">
    <location>
        <begin position="375"/>
        <end position="391"/>
    </location>
</feature>
<gene>
    <name evidence="9" type="ORF">CCMP2556_LOCUS4993</name>
</gene>
<keyword evidence="2" id="KW-0813">Transport</keyword>
<comment type="subcellular location">
    <subcellularLocation>
        <location evidence="1">Cell membrane</location>
        <topology evidence="1">Multi-pass membrane protein</topology>
    </subcellularLocation>
</comment>
<protein>
    <recommendedName>
        <fullName evidence="8">Major facilitator superfamily (MFS) profile domain-containing protein</fullName>
    </recommendedName>
</protein>
<dbReference type="InterPro" id="IPR005829">
    <property type="entry name" value="Sugar_transporter_CS"/>
</dbReference>
<comment type="caution">
    <text evidence="9">The sequence shown here is derived from an EMBL/GenBank/DDBJ whole genome shotgun (WGS) entry which is preliminary data.</text>
</comment>
<organism evidence="9 10">
    <name type="scientific">Durusdinium trenchii</name>
    <dbReference type="NCBI Taxonomy" id="1381693"/>
    <lineage>
        <taxon>Eukaryota</taxon>
        <taxon>Sar</taxon>
        <taxon>Alveolata</taxon>
        <taxon>Dinophyceae</taxon>
        <taxon>Suessiales</taxon>
        <taxon>Symbiodiniaceae</taxon>
        <taxon>Durusdinium</taxon>
    </lineage>
</organism>
<reference evidence="9 10" key="1">
    <citation type="submission" date="2024-02" db="EMBL/GenBank/DDBJ databases">
        <authorList>
            <person name="Chen Y."/>
            <person name="Shah S."/>
            <person name="Dougan E. K."/>
            <person name="Thang M."/>
            <person name="Chan C."/>
        </authorList>
    </citation>
    <scope>NUCLEOTIDE SEQUENCE [LARGE SCALE GENOMIC DNA]</scope>
</reference>
<feature type="transmembrane region" description="Helical" evidence="7">
    <location>
        <begin position="80"/>
        <end position="100"/>
    </location>
</feature>
<feature type="transmembrane region" description="Helical" evidence="7">
    <location>
        <begin position="269"/>
        <end position="293"/>
    </location>
</feature>
<feature type="domain" description="Major facilitator superfamily (MFS) profile" evidence="8">
    <location>
        <begin position="120"/>
        <end position="518"/>
    </location>
</feature>
<sequence>MEMISAVSDAMCEAEDCESELHPVVLLQSSLTLKSRNEDAAQMSMVAVASAPMASAASEILQKLSDGLVSSPPLRRSAPLLILTAFMILLLLCYGLRQCVRSSSFFQGRTDPAQRRSQMGIYGILFTQTLNALATMVVLPTLPFFAMKLGASALEVSLMNSAYNLAQMFCSPLMGALSDRFGRKRVMLLGIFTQMICNLFMTRAHTLMSLMITRMAVGVALSTGPVEMAYIMDFLNTEEELSRVLALQRVMTSAGALAGPLVARSFDRLPFNSLCGGVVVINVINLIIGLLLWEDVKEKTKTLADMDTAAAGLSETNGNSETEKSFSQSVYMMFSNHSACALLAVSFVYALGFAIGDGPEMVFFKERYGFGKDQACIFYLLTNVSTLVCSAPRRRPLTTFEPLTLCIAGSLSGALCTLLLVLGPVASWVPYAFGVSMVGLSGTMIGMGFMHLVRDHCPEDLMGTMLGIQSSLNGAAGALAPPLGGFLYRLNMFFPFLCTSAACALTGLLYETTLQKEELPEEPKVKKEPTAPVVHRKSAKLRRTWQTHLRSVGHSHIASWSFLTTTRCFECLRGLALVSFLPSLSHHKCFFWRLS</sequence>
<evidence type="ECO:0000256" key="4">
    <source>
        <dbReference type="ARBA" id="ARBA00022692"/>
    </source>
</evidence>
<dbReference type="InterPro" id="IPR001958">
    <property type="entry name" value="Tet-R_TetA/multi-R_MdtG-like"/>
</dbReference>
<dbReference type="Pfam" id="PF07690">
    <property type="entry name" value="MFS_1"/>
    <property type="match status" value="1"/>
</dbReference>
<evidence type="ECO:0000256" key="2">
    <source>
        <dbReference type="ARBA" id="ARBA00022448"/>
    </source>
</evidence>
<dbReference type="PROSITE" id="PS50850">
    <property type="entry name" value="MFS"/>
    <property type="match status" value="1"/>
</dbReference>
<keyword evidence="3" id="KW-1003">Cell membrane</keyword>